<sequence>MTCPALPADGFLSGVLRFVDCEAQTIGANGYQALASPGSSFSLILTALLTLFIALFGYRMLLGHVPSVREGVLAFVKIGVVLVLATSWPAYRTLVYDTVIRGPAELSASIGGAAALPGAQGGMVSRLEAVDQAMVSLAILRAGQPANAAEAAQHMPPPIDGFEAFALGGARILYLIGIVGAFAAVRLIAGLLLALAPFFLAFLLFDGTRGLFEGWLRVLLGAALGALGVSIVLGVQLALLEPWLSSLLAARAANLAVPNAPVELLVVATLFCLILAAMLWGVSRLAAGFRFPEIREWVGRSGDAPARPDTEQRILTPDKESQPAAAHSRAAAIADAVVASQRRETADTVQPIGSGSRVPIQAASRPIETAPAIPLGQSARRRTSNRISASVGRRDQT</sequence>
<evidence type="ECO:0000313" key="8">
    <source>
        <dbReference type="EMBL" id="QDX27369.1"/>
    </source>
</evidence>
<comment type="subcellular location">
    <subcellularLocation>
        <location evidence="1">Membrane</location>
        <topology evidence="1">Multi-pass membrane protein</topology>
    </subcellularLocation>
</comment>
<proteinExistence type="inferred from homology"/>
<dbReference type="InterPro" id="IPR007688">
    <property type="entry name" value="Conjugal_tfr_TrbL/VirB6"/>
</dbReference>
<dbReference type="EMBL" id="CP042239">
    <property type="protein sequence ID" value="QDX27369.1"/>
    <property type="molecule type" value="Genomic_DNA"/>
</dbReference>
<evidence type="ECO:0000256" key="3">
    <source>
        <dbReference type="ARBA" id="ARBA00022692"/>
    </source>
</evidence>
<evidence type="ECO:0000256" key="4">
    <source>
        <dbReference type="ARBA" id="ARBA00022989"/>
    </source>
</evidence>
<evidence type="ECO:0000313" key="9">
    <source>
        <dbReference type="Proteomes" id="UP000318055"/>
    </source>
</evidence>
<dbReference type="OrthoDB" id="7400974at2"/>
<keyword evidence="4 7" id="KW-1133">Transmembrane helix</keyword>
<feature type="transmembrane region" description="Helical" evidence="7">
    <location>
        <begin position="72"/>
        <end position="91"/>
    </location>
</feature>
<keyword evidence="3 7" id="KW-0812">Transmembrane</keyword>
<reference evidence="8 9" key="1">
    <citation type="submission" date="2019-07" db="EMBL/GenBank/DDBJ databases">
        <title>Sphingomonas alkalisoli sp. nov., isolated from rhizosphere soil of Suaedae salsa.</title>
        <authorList>
            <person name="Zhang H."/>
            <person name="Xu L."/>
            <person name="Zhang J.-X."/>
            <person name="Sun J.-Q."/>
        </authorList>
    </citation>
    <scope>NUCLEOTIDE SEQUENCE [LARGE SCALE GENOMIC DNA]</scope>
    <source>
        <strain evidence="8 9">XS-10</strain>
    </source>
</reference>
<organism evidence="8 9">
    <name type="scientific">Sphingomonas suaedae</name>
    <dbReference type="NCBI Taxonomy" id="2599297"/>
    <lineage>
        <taxon>Bacteria</taxon>
        <taxon>Pseudomonadati</taxon>
        <taxon>Pseudomonadota</taxon>
        <taxon>Alphaproteobacteria</taxon>
        <taxon>Sphingomonadales</taxon>
        <taxon>Sphingomonadaceae</taxon>
        <taxon>Sphingomonas</taxon>
    </lineage>
</organism>
<dbReference type="GO" id="GO:0016020">
    <property type="term" value="C:membrane"/>
    <property type="evidence" value="ECO:0007669"/>
    <property type="project" value="UniProtKB-SubCell"/>
</dbReference>
<feature type="transmembrane region" description="Helical" evidence="7">
    <location>
        <begin position="41"/>
        <end position="60"/>
    </location>
</feature>
<evidence type="ECO:0000256" key="6">
    <source>
        <dbReference type="SAM" id="MobiDB-lite"/>
    </source>
</evidence>
<dbReference type="GO" id="GO:0030255">
    <property type="term" value="P:protein secretion by the type IV secretion system"/>
    <property type="evidence" value="ECO:0007669"/>
    <property type="project" value="InterPro"/>
</dbReference>
<dbReference type="Pfam" id="PF04610">
    <property type="entry name" value="TrbL"/>
    <property type="match status" value="1"/>
</dbReference>
<dbReference type="RefSeq" id="WP_145848844.1">
    <property type="nucleotide sequence ID" value="NZ_CP042239.1"/>
</dbReference>
<feature type="transmembrane region" description="Helical" evidence="7">
    <location>
        <begin position="260"/>
        <end position="282"/>
    </location>
</feature>
<dbReference type="AlphaFoldDB" id="A0A518RIX0"/>
<evidence type="ECO:0000256" key="5">
    <source>
        <dbReference type="ARBA" id="ARBA00023136"/>
    </source>
</evidence>
<dbReference type="Proteomes" id="UP000318055">
    <property type="component" value="Chromosome"/>
</dbReference>
<feature type="transmembrane region" description="Helical" evidence="7">
    <location>
        <begin position="217"/>
        <end position="240"/>
    </location>
</feature>
<feature type="region of interest" description="Disordered" evidence="6">
    <location>
        <begin position="344"/>
        <end position="397"/>
    </location>
</feature>
<evidence type="ECO:0000256" key="2">
    <source>
        <dbReference type="ARBA" id="ARBA00007802"/>
    </source>
</evidence>
<keyword evidence="5 7" id="KW-0472">Membrane</keyword>
<accession>A0A518RIX0</accession>
<name>A0A518RIX0_9SPHN</name>
<evidence type="ECO:0000256" key="1">
    <source>
        <dbReference type="ARBA" id="ARBA00004141"/>
    </source>
</evidence>
<evidence type="ECO:0000256" key="7">
    <source>
        <dbReference type="SAM" id="Phobius"/>
    </source>
</evidence>
<keyword evidence="9" id="KW-1185">Reference proteome</keyword>
<gene>
    <name evidence="8" type="ORF">FPZ54_16055</name>
</gene>
<comment type="similarity">
    <text evidence="2">Belongs to the TrbL/VirB6 family.</text>
</comment>
<protein>
    <submittedName>
        <fullName evidence="8">Type IV secretion system protein</fullName>
    </submittedName>
</protein>
<feature type="transmembrane region" description="Helical" evidence="7">
    <location>
        <begin position="172"/>
        <end position="205"/>
    </location>
</feature>
<dbReference type="KEGG" id="ssua:FPZ54_16055"/>